<name>A0ABT7N5J6_9BURK</name>
<accession>A0ABT7N5J6</accession>
<dbReference type="EC" id="3.1.3.-" evidence="1"/>
<dbReference type="PANTHER" id="PTHR48100:SF59">
    <property type="entry name" value="ADENOSYLCOBALAMIN_ALPHA-RIBAZOLE PHOSPHATASE"/>
    <property type="match status" value="1"/>
</dbReference>
<keyword evidence="1" id="KW-0378">Hydrolase</keyword>
<dbReference type="GO" id="GO:0016787">
    <property type="term" value="F:hydrolase activity"/>
    <property type="evidence" value="ECO:0007669"/>
    <property type="project" value="UniProtKB-KW"/>
</dbReference>
<evidence type="ECO:0000313" key="1">
    <source>
        <dbReference type="EMBL" id="MDM0043203.1"/>
    </source>
</evidence>
<dbReference type="Proteomes" id="UP001174908">
    <property type="component" value="Unassembled WGS sequence"/>
</dbReference>
<gene>
    <name evidence="1" type="ORF">QTH91_01790</name>
</gene>
<dbReference type="InterPro" id="IPR029033">
    <property type="entry name" value="His_PPase_superfam"/>
</dbReference>
<dbReference type="SMART" id="SM00855">
    <property type="entry name" value="PGAM"/>
    <property type="match status" value="1"/>
</dbReference>
<dbReference type="SUPFAM" id="SSF53254">
    <property type="entry name" value="Phosphoglycerate mutase-like"/>
    <property type="match status" value="1"/>
</dbReference>
<protein>
    <submittedName>
        <fullName evidence="1">Histidine phosphatase family protein</fullName>
        <ecNumber evidence="1">3.1.3.-</ecNumber>
    </submittedName>
</protein>
<dbReference type="Pfam" id="PF00300">
    <property type="entry name" value="His_Phos_1"/>
    <property type="match status" value="1"/>
</dbReference>
<dbReference type="InterPro" id="IPR013078">
    <property type="entry name" value="His_Pase_superF_clade-1"/>
</dbReference>
<proteinExistence type="predicted"/>
<reference evidence="1" key="1">
    <citation type="submission" date="2023-06" db="EMBL/GenBank/DDBJ databases">
        <authorList>
            <person name="Jiang Y."/>
            <person name="Liu Q."/>
        </authorList>
    </citation>
    <scope>NUCLEOTIDE SEQUENCE</scope>
    <source>
        <strain evidence="1">CGMCC 1.12089</strain>
    </source>
</reference>
<dbReference type="RefSeq" id="WP_286658324.1">
    <property type="nucleotide sequence ID" value="NZ_JASZYV010000001.1"/>
</dbReference>
<organism evidence="1 2">
    <name type="scientific">Variovorax dokdonensis</name>
    <dbReference type="NCBI Taxonomy" id="344883"/>
    <lineage>
        <taxon>Bacteria</taxon>
        <taxon>Pseudomonadati</taxon>
        <taxon>Pseudomonadota</taxon>
        <taxon>Betaproteobacteria</taxon>
        <taxon>Burkholderiales</taxon>
        <taxon>Comamonadaceae</taxon>
        <taxon>Variovorax</taxon>
    </lineage>
</organism>
<dbReference type="PANTHER" id="PTHR48100">
    <property type="entry name" value="BROAD-SPECIFICITY PHOSPHATASE YOR283W-RELATED"/>
    <property type="match status" value="1"/>
</dbReference>
<keyword evidence="2" id="KW-1185">Reference proteome</keyword>
<dbReference type="Gene3D" id="3.40.50.1240">
    <property type="entry name" value="Phosphoglycerate mutase-like"/>
    <property type="match status" value="1"/>
</dbReference>
<dbReference type="InterPro" id="IPR050275">
    <property type="entry name" value="PGM_Phosphatase"/>
</dbReference>
<dbReference type="CDD" id="cd07067">
    <property type="entry name" value="HP_PGM_like"/>
    <property type="match status" value="1"/>
</dbReference>
<comment type="caution">
    <text evidence="1">The sequence shown here is derived from an EMBL/GenBank/DDBJ whole genome shotgun (WGS) entry which is preliminary data.</text>
</comment>
<evidence type="ECO:0000313" key="2">
    <source>
        <dbReference type="Proteomes" id="UP001174908"/>
    </source>
</evidence>
<sequence length="216" mass="23803">MQTPTRIIAVRHGETDWNASTRLQGQLDIELNAKGRWQAQRAGRALAREDVGAVYSSDLARAWQTAEAIAAPHGVDIQPDQRLRERAFGEFEGRTFADIERELPDAALLWRRRDPDFSPPGGGENLLVFQARVVEAVAELAARHPGELVVLVAHGGVMDVLYRAATRQELQAPRTWQLGNTSINRLLWTEQGLTLVGWADDGHLEGDDALDEAAAA</sequence>
<dbReference type="EMBL" id="JASZYV010000001">
    <property type="protein sequence ID" value="MDM0043203.1"/>
    <property type="molecule type" value="Genomic_DNA"/>
</dbReference>